<comment type="caution">
    <text evidence="1">The sequence shown here is derived from an EMBL/GenBank/DDBJ whole genome shotgun (WGS) entry which is preliminary data.</text>
</comment>
<dbReference type="OrthoDB" id="10012075at2759"/>
<protein>
    <submittedName>
        <fullName evidence="1">Uncharacterized protein</fullName>
    </submittedName>
</protein>
<dbReference type="Gene3D" id="2.60.40.10">
    <property type="entry name" value="Immunoglobulins"/>
    <property type="match status" value="1"/>
</dbReference>
<evidence type="ECO:0000313" key="3">
    <source>
        <dbReference type="Proteomes" id="UP000663829"/>
    </source>
</evidence>
<organism evidence="1 3">
    <name type="scientific">Didymodactylos carnosus</name>
    <dbReference type="NCBI Taxonomy" id="1234261"/>
    <lineage>
        <taxon>Eukaryota</taxon>
        <taxon>Metazoa</taxon>
        <taxon>Spiralia</taxon>
        <taxon>Gnathifera</taxon>
        <taxon>Rotifera</taxon>
        <taxon>Eurotatoria</taxon>
        <taxon>Bdelloidea</taxon>
        <taxon>Philodinida</taxon>
        <taxon>Philodinidae</taxon>
        <taxon>Didymodactylos</taxon>
    </lineage>
</organism>
<dbReference type="Proteomes" id="UP000663829">
    <property type="component" value="Unassembled WGS sequence"/>
</dbReference>
<dbReference type="EMBL" id="CAJNOQ010070032">
    <property type="protein sequence ID" value="CAF1685159.1"/>
    <property type="molecule type" value="Genomic_DNA"/>
</dbReference>
<reference evidence="1" key="1">
    <citation type="submission" date="2021-02" db="EMBL/GenBank/DDBJ databases">
        <authorList>
            <person name="Nowell W R."/>
        </authorList>
    </citation>
    <scope>NUCLEOTIDE SEQUENCE</scope>
</reference>
<keyword evidence="3" id="KW-1185">Reference proteome</keyword>
<sequence>AILLNFNRELIIPYLQRDDMGMYRCEASNTRSVVNQSVSLQIQIDPVFVVPLDDQVLDVGTAYSIFESRPIIIARER</sequence>
<evidence type="ECO:0000313" key="1">
    <source>
        <dbReference type="EMBL" id="CAF1685159.1"/>
    </source>
</evidence>
<dbReference type="InterPro" id="IPR036179">
    <property type="entry name" value="Ig-like_dom_sf"/>
</dbReference>
<name>A0A816HDI8_9BILA</name>
<dbReference type="EMBL" id="CAJOBC010163395">
    <property type="protein sequence ID" value="CAF4703134.1"/>
    <property type="molecule type" value="Genomic_DNA"/>
</dbReference>
<feature type="non-terminal residue" evidence="1">
    <location>
        <position position="1"/>
    </location>
</feature>
<dbReference type="Proteomes" id="UP000681722">
    <property type="component" value="Unassembled WGS sequence"/>
</dbReference>
<accession>A0A816HDI8</accession>
<proteinExistence type="predicted"/>
<dbReference type="SUPFAM" id="SSF48726">
    <property type="entry name" value="Immunoglobulin"/>
    <property type="match status" value="1"/>
</dbReference>
<dbReference type="InterPro" id="IPR013783">
    <property type="entry name" value="Ig-like_fold"/>
</dbReference>
<evidence type="ECO:0000313" key="2">
    <source>
        <dbReference type="EMBL" id="CAF4703134.1"/>
    </source>
</evidence>
<dbReference type="CDD" id="cd00096">
    <property type="entry name" value="Ig"/>
    <property type="match status" value="1"/>
</dbReference>
<gene>
    <name evidence="1" type="ORF">GPM918_LOCUS46711</name>
    <name evidence="2" type="ORF">SRO942_LOCUS51446</name>
</gene>
<dbReference type="AlphaFoldDB" id="A0A816HDI8"/>